<accession>A0A8J5N959</accession>
<dbReference type="FunFam" id="1.10.8.60:FF:000048">
    <property type="entry name" value="Katanin p60 ATPase-containing subunit A-like 2"/>
    <property type="match status" value="1"/>
</dbReference>
<keyword evidence="9" id="KW-1133">Transmembrane helix</keyword>
<keyword evidence="2" id="KW-0963">Cytoplasm</keyword>
<feature type="region of interest" description="Disordered" evidence="8">
    <location>
        <begin position="314"/>
        <end position="457"/>
    </location>
</feature>
<feature type="region of interest" description="Disordered" evidence="8">
    <location>
        <begin position="473"/>
        <end position="502"/>
    </location>
</feature>
<comment type="caution">
    <text evidence="11">The sequence shown here is derived from an EMBL/GenBank/DDBJ whole genome shotgun (WGS) entry which is preliminary data.</text>
</comment>
<dbReference type="SMART" id="SM00382">
    <property type="entry name" value="AAA"/>
    <property type="match status" value="1"/>
</dbReference>
<dbReference type="Proteomes" id="UP000747542">
    <property type="component" value="Unassembled WGS sequence"/>
</dbReference>
<dbReference type="GO" id="GO:0016853">
    <property type="term" value="F:isomerase activity"/>
    <property type="evidence" value="ECO:0007669"/>
    <property type="project" value="UniProtKB-KW"/>
</dbReference>
<sequence>MIAGSVSVVCPIVVNPEGEEKGSSSNMIEALLQPFFQTPLFQALLFQALLFQALLFQALLLQALLFQTLLFQALLFQALLLQAPLFQTLLFQAPLLQILLFQTPLFQGPIFLIFLQALLFLLLSLIPPTFIPSSYSNFSRHNIFWGSQYQCVMSSNHLSLQSLRAASQAKELRGGGGGVGTCAGDGGAGGPGGGTGGDIHMLLPALLLPPCQADKRAEIRRKSLIILVHHYLDQEGYGDAAKTLVQEARLNTDQFTVCDSVDLSNILQEYESWFVVKVSPTGASYYPVAGECGNTYKLAYQRYPKLAKRMLVPRPTPKPHRCGHTDDDTNNGKQETLTGKKSPFFRRRSLPRHGGSGGSMGRAASDPSLSDDVCSTTEGGRGHGRSRNSVRNKIIDNKKREELGRGPLVGRRVSGGGALRSPGDEKKDPSKSSSDTDSERGGAAATLGPVKTNRMPRQVLDLKQMISDYTRLEDNVGDVGKGPPRTPGNPDQPPGEEDEDTGLWDEKSVKPLLMPHFTGEFRDLANIIQREILVENPEVRWTDILGLEDAKRLVKEAVVYPLKYPQLFVGRFKPWRGILLYGPPGTGKTLLAKAVATECNTTFFNISATSLVSKWRGDSEKLVRVLFEMARFHAPSTIFVDEVDALMASRQGEQEHEASRRMKTQLLVELDGLTQANHHVFLLAASNIPWQLDPAMLRRLEKRILVPLPGMEAREAMFRHHLPEVISDLEEAGHAITTHLDYEKLAQMSEGYSGSDLQVVCREAAMGCLRKVFNVLEDHSVEDSELPDLKLDSIKMCDVESALQKTKPAQGNNEQYTEWHSKYGSA</sequence>
<evidence type="ECO:0000256" key="1">
    <source>
        <dbReference type="ARBA" id="ARBA00004647"/>
    </source>
</evidence>
<dbReference type="InterPro" id="IPR003959">
    <property type="entry name" value="ATPase_AAA_core"/>
</dbReference>
<feature type="compositionally biased region" description="Basic and acidic residues" evidence="8">
    <location>
        <begin position="393"/>
        <end position="404"/>
    </location>
</feature>
<feature type="compositionally biased region" description="Pro residues" evidence="8">
    <location>
        <begin position="484"/>
        <end position="493"/>
    </location>
</feature>
<keyword evidence="9" id="KW-0812">Transmembrane</keyword>
<dbReference type="Pfam" id="PF17862">
    <property type="entry name" value="AAA_lid_3"/>
    <property type="match status" value="1"/>
</dbReference>
<protein>
    <submittedName>
        <fullName evidence="11">Katanin p60 ATPase-containing subunit A-like 2-like</fullName>
    </submittedName>
</protein>
<feature type="compositionally biased region" description="Polar residues" evidence="8">
    <location>
        <begin position="804"/>
        <end position="816"/>
    </location>
</feature>
<keyword evidence="4" id="KW-0547">Nucleotide-binding</keyword>
<dbReference type="SUPFAM" id="SSF141571">
    <property type="entry name" value="Pentapeptide repeat-like"/>
    <property type="match status" value="1"/>
</dbReference>
<dbReference type="PANTHER" id="PTHR23074">
    <property type="entry name" value="AAA DOMAIN-CONTAINING"/>
    <property type="match status" value="1"/>
</dbReference>
<evidence type="ECO:0000256" key="3">
    <source>
        <dbReference type="ARBA" id="ARBA00022701"/>
    </source>
</evidence>
<dbReference type="SUPFAM" id="SSF52540">
    <property type="entry name" value="P-loop containing nucleoside triphosphate hydrolases"/>
    <property type="match status" value="1"/>
</dbReference>
<reference evidence="11" key="1">
    <citation type="journal article" date="2021" name="Sci. Adv.">
        <title>The American lobster genome reveals insights on longevity, neural, and immune adaptations.</title>
        <authorList>
            <person name="Polinski J.M."/>
            <person name="Zimin A.V."/>
            <person name="Clark K.F."/>
            <person name="Kohn A.B."/>
            <person name="Sadowski N."/>
            <person name="Timp W."/>
            <person name="Ptitsyn A."/>
            <person name="Khanna P."/>
            <person name="Romanova D.Y."/>
            <person name="Williams P."/>
            <person name="Greenwood S.J."/>
            <person name="Moroz L.L."/>
            <person name="Walt D.R."/>
            <person name="Bodnar A.G."/>
        </authorList>
    </citation>
    <scope>NUCLEOTIDE SEQUENCE</scope>
    <source>
        <strain evidence="11">GMGI-L3</strain>
    </source>
</reference>
<feature type="transmembrane region" description="Helical" evidence="9">
    <location>
        <begin position="68"/>
        <end position="90"/>
    </location>
</feature>
<dbReference type="FunFam" id="3.40.50.300:FF:000159">
    <property type="entry name" value="Katanin p60 ATPase-containing subunit A1"/>
    <property type="match status" value="1"/>
</dbReference>
<dbReference type="PANTHER" id="PTHR23074:SF78">
    <property type="entry name" value="KATANIN P60 ATPASE-CONTAINING SUBUNIT A-LIKE 2"/>
    <property type="match status" value="1"/>
</dbReference>
<name>A0A8J5N959_HOMAM</name>
<feature type="transmembrane region" description="Helical" evidence="9">
    <location>
        <begin position="40"/>
        <end position="61"/>
    </location>
</feature>
<dbReference type="CDD" id="cd19509">
    <property type="entry name" value="RecA-like_VPS4-like"/>
    <property type="match status" value="1"/>
</dbReference>
<dbReference type="GO" id="GO:0000922">
    <property type="term" value="C:spindle pole"/>
    <property type="evidence" value="ECO:0007669"/>
    <property type="project" value="UniProtKB-SubCell"/>
</dbReference>
<dbReference type="Gene3D" id="1.10.8.60">
    <property type="match status" value="1"/>
</dbReference>
<dbReference type="InterPro" id="IPR041569">
    <property type="entry name" value="AAA_lid_3"/>
</dbReference>
<evidence type="ECO:0000256" key="6">
    <source>
        <dbReference type="ARBA" id="ARBA00023212"/>
    </source>
</evidence>
<dbReference type="GO" id="GO:0005874">
    <property type="term" value="C:microtubule"/>
    <property type="evidence" value="ECO:0007669"/>
    <property type="project" value="UniProtKB-KW"/>
</dbReference>
<dbReference type="GO" id="GO:0016887">
    <property type="term" value="F:ATP hydrolysis activity"/>
    <property type="evidence" value="ECO:0007669"/>
    <property type="project" value="InterPro"/>
</dbReference>
<feature type="domain" description="AAA+ ATPase" evidence="10">
    <location>
        <begin position="574"/>
        <end position="710"/>
    </location>
</feature>
<evidence type="ECO:0000256" key="5">
    <source>
        <dbReference type="ARBA" id="ARBA00022840"/>
    </source>
</evidence>
<evidence type="ECO:0000313" key="11">
    <source>
        <dbReference type="EMBL" id="KAG7175104.1"/>
    </source>
</evidence>
<dbReference type="InterPro" id="IPR050304">
    <property type="entry name" value="MT-severing_AAA_ATPase"/>
</dbReference>
<evidence type="ECO:0000259" key="10">
    <source>
        <dbReference type="SMART" id="SM00382"/>
    </source>
</evidence>
<dbReference type="SMART" id="SM00667">
    <property type="entry name" value="LisH"/>
    <property type="match status" value="1"/>
</dbReference>
<dbReference type="PROSITE" id="PS50896">
    <property type="entry name" value="LISH"/>
    <property type="match status" value="1"/>
</dbReference>
<keyword evidence="6" id="KW-0206">Cytoskeleton</keyword>
<dbReference type="InterPro" id="IPR027417">
    <property type="entry name" value="P-loop_NTPase"/>
</dbReference>
<evidence type="ECO:0000256" key="4">
    <source>
        <dbReference type="ARBA" id="ARBA00022741"/>
    </source>
</evidence>
<keyword evidence="3" id="KW-0493">Microtubule</keyword>
<proteinExistence type="predicted"/>
<dbReference type="InterPro" id="IPR006594">
    <property type="entry name" value="LisH"/>
</dbReference>
<evidence type="ECO:0000256" key="8">
    <source>
        <dbReference type="SAM" id="MobiDB-lite"/>
    </source>
</evidence>
<organism evidence="11 12">
    <name type="scientific">Homarus americanus</name>
    <name type="common">American lobster</name>
    <dbReference type="NCBI Taxonomy" id="6706"/>
    <lineage>
        <taxon>Eukaryota</taxon>
        <taxon>Metazoa</taxon>
        <taxon>Ecdysozoa</taxon>
        <taxon>Arthropoda</taxon>
        <taxon>Crustacea</taxon>
        <taxon>Multicrustacea</taxon>
        <taxon>Malacostraca</taxon>
        <taxon>Eumalacostraca</taxon>
        <taxon>Eucarida</taxon>
        <taxon>Decapoda</taxon>
        <taxon>Pleocyemata</taxon>
        <taxon>Astacidea</taxon>
        <taxon>Nephropoidea</taxon>
        <taxon>Nephropidae</taxon>
        <taxon>Homarus</taxon>
    </lineage>
</organism>
<evidence type="ECO:0000256" key="7">
    <source>
        <dbReference type="ARBA" id="ARBA00023235"/>
    </source>
</evidence>
<evidence type="ECO:0000256" key="9">
    <source>
        <dbReference type="SAM" id="Phobius"/>
    </source>
</evidence>
<dbReference type="Pfam" id="PF00004">
    <property type="entry name" value="AAA"/>
    <property type="match status" value="1"/>
</dbReference>
<keyword evidence="9" id="KW-0472">Membrane</keyword>
<feature type="compositionally biased region" description="Basic and acidic residues" evidence="8">
    <location>
        <begin position="817"/>
        <end position="826"/>
    </location>
</feature>
<feature type="region of interest" description="Disordered" evidence="8">
    <location>
        <begin position="804"/>
        <end position="826"/>
    </location>
</feature>
<dbReference type="EMBL" id="JAHLQT010006308">
    <property type="protein sequence ID" value="KAG7175104.1"/>
    <property type="molecule type" value="Genomic_DNA"/>
</dbReference>
<keyword evidence="5" id="KW-0067">ATP-binding</keyword>
<gene>
    <name evidence="11" type="primary">katnal2-L</name>
    <name evidence="11" type="ORF">Hamer_G022446</name>
</gene>
<keyword evidence="12" id="KW-1185">Reference proteome</keyword>
<comment type="subcellular location">
    <subcellularLocation>
        <location evidence="1">Cytoplasm</location>
        <location evidence="1">Cytoskeleton</location>
        <location evidence="1">Spindle pole</location>
    </subcellularLocation>
</comment>
<dbReference type="InterPro" id="IPR003593">
    <property type="entry name" value="AAA+_ATPase"/>
</dbReference>
<dbReference type="AlphaFoldDB" id="A0A8J5N959"/>
<feature type="transmembrane region" description="Helical" evidence="9">
    <location>
        <begin position="110"/>
        <end position="131"/>
    </location>
</feature>
<evidence type="ECO:0000256" key="2">
    <source>
        <dbReference type="ARBA" id="ARBA00022490"/>
    </source>
</evidence>
<evidence type="ECO:0000313" key="12">
    <source>
        <dbReference type="Proteomes" id="UP000747542"/>
    </source>
</evidence>
<dbReference type="GO" id="GO:0005524">
    <property type="term" value="F:ATP binding"/>
    <property type="evidence" value="ECO:0007669"/>
    <property type="project" value="UniProtKB-KW"/>
</dbReference>
<dbReference type="Gene3D" id="3.40.50.300">
    <property type="entry name" value="P-loop containing nucleotide triphosphate hydrolases"/>
    <property type="match status" value="1"/>
</dbReference>
<keyword evidence="7" id="KW-0413">Isomerase</keyword>